<evidence type="ECO:0000259" key="4">
    <source>
        <dbReference type="PROSITE" id="PS01124"/>
    </source>
</evidence>
<dbReference type="CDD" id="cd06999">
    <property type="entry name" value="cupin_HpaA-like_N"/>
    <property type="match status" value="1"/>
</dbReference>
<keyword evidence="3" id="KW-0804">Transcription</keyword>
<gene>
    <name evidence="5" type="ORF">HK439_24215</name>
</gene>
<dbReference type="GO" id="GO:0043565">
    <property type="term" value="F:sequence-specific DNA binding"/>
    <property type="evidence" value="ECO:0007669"/>
    <property type="project" value="InterPro"/>
</dbReference>
<dbReference type="AlphaFoldDB" id="A0A926P387"/>
<protein>
    <submittedName>
        <fullName evidence="5">Helix-turn-helix domain-containing protein</fullName>
    </submittedName>
</protein>
<dbReference type="SMART" id="SM00342">
    <property type="entry name" value="HTH_ARAC"/>
    <property type="match status" value="1"/>
</dbReference>
<accession>A0A926P387</accession>
<evidence type="ECO:0000313" key="5">
    <source>
        <dbReference type="EMBL" id="MBD1549376.1"/>
    </source>
</evidence>
<dbReference type="PANTHER" id="PTHR43280:SF32">
    <property type="entry name" value="TRANSCRIPTIONAL REGULATORY PROTEIN"/>
    <property type="match status" value="1"/>
</dbReference>
<keyword evidence="2" id="KW-0238">DNA-binding</keyword>
<dbReference type="RefSeq" id="WP_190294065.1">
    <property type="nucleotide sequence ID" value="NZ_JABFCZ010000036.1"/>
</dbReference>
<dbReference type="SUPFAM" id="SSF46689">
    <property type="entry name" value="Homeodomain-like"/>
    <property type="match status" value="1"/>
</dbReference>
<dbReference type="GO" id="GO:0003700">
    <property type="term" value="F:DNA-binding transcription factor activity"/>
    <property type="evidence" value="ECO:0007669"/>
    <property type="project" value="InterPro"/>
</dbReference>
<organism evidence="5 6">
    <name type="scientific">Roseibium aggregatum</name>
    <dbReference type="NCBI Taxonomy" id="187304"/>
    <lineage>
        <taxon>Bacteria</taxon>
        <taxon>Pseudomonadati</taxon>
        <taxon>Pseudomonadota</taxon>
        <taxon>Alphaproteobacteria</taxon>
        <taxon>Hyphomicrobiales</taxon>
        <taxon>Stappiaceae</taxon>
        <taxon>Roseibium</taxon>
    </lineage>
</organism>
<dbReference type="InterPro" id="IPR011051">
    <property type="entry name" value="RmlC_Cupin_sf"/>
</dbReference>
<dbReference type="Gene3D" id="2.60.120.10">
    <property type="entry name" value="Jelly Rolls"/>
    <property type="match status" value="1"/>
</dbReference>
<dbReference type="InterPro" id="IPR014710">
    <property type="entry name" value="RmlC-like_jellyroll"/>
</dbReference>
<keyword evidence="1" id="KW-0805">Transcription regulation</keyword>
<evidence type="ECO:0000256" key="3">
    <source>
        <dbReference type="ARBA" id="ARBA00023163"/>
    </source>
</evidence>
<dbReference type="Gene3D" id="1.10.10.60">
    <property type="entry name" value="Homeodomain-like"/>
    <property type="match status" value="1"/>
</dbReference>
<feature type="domain" description="HTH araC/xylS-type" evidence="4">
    <location>
        <begin position="188"/>
        <end position="286"/>
    </location>
</feature>
<reference evidence="5" key="1">
    <citation type="submission" date="2020-05" db="EMBL/GenBank/DDBJ databases">
        <title>Identification of trans-AT polyketide cluster in two marine bacteria, producers of a novel glutaramide-containing polyketide sesbanimide D and analogs.</title>
        <authorList>
            <person name="Kacar D."/>
            <person name="Rodriguez P."/>
            <person name="Canedo L."/>
            <person name="Gonzalez E."/>
            <person name="Galan B."/>
            <person name="De La Calle F."/>
            <person name="Garcia J.L."/>
        </authorList>
    </citation>
    <scope>NUCLEOTIDE SEQUENCE</scope>
    <source>
        <strain evidence="5">PHM038</strain>
    </source>
</reference>
<dbReference type="SUPFAM" id="SSF51182">
    <property type="entry name" value="RmlC-like cupins"/>
    <property type="match status" value="1"/>
</dbReference>
<dbReference type="InterPro" id="IPR013096">
    <property type="entry name" value="Cupin_2"/>
</dbReference>
<dbReference type="InterPro" id="IPR009057">
    <property type="entry name" value="Homeodomain-like_sf"/>
</dbReference>
<evidence type="ECO:0000256" key="1">
    <source>
        <dbReference type="ARBA" id="ARBA00023015"/>
    </source>
</evidence>
<dbReference type="PANTHER" id="PTHR43280">
    <property type="entry name" value="ARAC-FAMILY TRANSCRIPTIONAL REGULATOR"/>
    <property type="match status" value="1"/>
</dbReference>
<comment type="caution">
    <text evidence="5">The sequence shown here is derived from an EMBL/GenBank/DDBJ whole genome shotgun (WGS) entry which is preliminary data.</text>
</comment>
<name>A0A926P387_9HYPH</name>
<evidence type="ECO:0000313" key="6">
    <source>
        <dbReference type="Proteomes" id="UP000598467"/>
    </source>
</evidence>
<dbReference type="EMBL" id="JABFCZ010000036">
    <property type="protein sequence ID" value="MBD1549376.1"/>
    <property type="molecule type" value="Genomic_DNA"/>
</dbReference>
<dbReference type="InterPro" id="IPR047264">
    <property type="entry name" value="Cupin_HpaA-like_N"/>
</dbReference>
<dbReference type="PRINTS" id="PR00032">
    <property type="entry name" value="HTHARAC"/>
</dbReference>
<dbReference type="PROSITE" id="PS01124">
    <property type="entry name" value="HTH_ARAC_FAMILY_2"/>
    <property type="match status" value="1"/>
</dbReference>
<dbReference type="InterPro" id="IPR020449">
    <property type="entry name" value="Tscrpt_reg_AraC-type_HTH"/>
</dbReference>
<dbReference type="Pfam" id="PF07883">
    <property type="entry name" value="Cupin_2"/>
    <property type="match status" value="1"/>
</dbReference>
<dbReference type="Pfam" id="PF12833">
    <property type="entry name" value="HTH_18"/>
    <property type="match status" value="1"/>
</dbReference>
<evidence type="ECO:0000256" key="2">
    <source>
        <dbReference type="ARBA" id="ARBA00023125"/>
    </source>
</evidence>
<proteinExistence type="predicted"/>
<sequence>MHTATVPRYHLYGENDRADDFDFFHIETIRTRSAPLGWSLDAHSHIHLFQCLMITAGEGRLTDDTGERRIAPDTIVFTPPGVVHGWEFTPDTQGYVVSFTHDYLAGSDDGRDLVRLLAGQGESNHLVVPSGDDRLKICRYLQEMAEEFENGKRRRLVFRPLMTLLLARMFAGAEEAGELDAAPGFSLFRFRALVDTHFRSERTPEFYASEMGMPVARLNRYCRLFTDRTAAQSIRDRIVLEAKRQLAFSSLPVSEIAYDLGFDDPAYFSRVFRKDTGESPQDFRNRQKA</sequence>
<dbReference type="InterPro" id="IPR018060">
    <property type="entry name" value="HTH_AraC"/>
</dbReference>
<dbReference type="Proteomes" id="UP000598467">
    <property type="component" value="Unassembled WGS sequence"/>
</dbReference>